<dbReference type="GO" id="GO:0009007">
    <property type="term" value="F:site-specific DNA-methyltransferase (adenine-specific) activity"/>
    <property type="evidence" value="ECO:0007669"/>
    <property type="project" value="InterPro"/>
</dbReference>
<dbReference type="GO" id="GO:0032259">
    <property type="term" value="P:methylation"/>
    <property type="evidence" value="ECO:0007669"/>
    <property type="project" value="UniProtKB-KW"/>
</dbReference>
<evidence type="ECO:0000313" key="2">
    <source>
        <dbReference type="Proteomes" id="UP000050898"/>
    </source>
</evidence>
<accession>A0A0R2E9Y5</accession>
<name>A0A0R2E9Y5_9LACO</name>
<proteinExistence type="predicted"/>
<dbReference type="AlphaFoldDB" id="A0A0R2E9Y5"/>
<dbReference type="InterPro" id="IPR008593">
    <property type="entry name" value="Dam_MeTrfase"/>
</dbReference>
<dbReference type="PATRIC" id="fig|1046596.6.peg.1207"/>
<protein>
    <submittedName>
        <fullName evidence="1">Phage N-6-adenine-methyltransferase</fullName>
    </submittedName>
</protein>
<sequence length="142" mass="16538">MFTSDKQYWETPRDFFNKINKVFHFNWDLASTDDNALCTNHLTEKDDSLSIDWGGLSGNLFLNPPYGRELKLWVKKAAETKLKHNQYLVLLIPSRTDTSYWHDYIFGKAEIKFIRGRLKFAIDGEQKDAAPFPSALIIYKGE</sequence>
<keyword evidence="2" id="KW-1185">Reference proteome</keyword>
<dbReference type="GO" id="GO:0009307">
    <property type="term" value="P:DNA restriction-modification system"/>
    <property type="evidence" value="ECO:0007669"/>
    <property type="project" value="InterPro"/>
</dbReference>
<keyword evidence="1" id="KW-0808">Transferase</keyword>
<dbReference type="Pfam" id="PF05869">
    <property type="entry name" value="Dam"/>
    <property type="match status" value="1"/>
</dbReference>
<dbReference type="Proteomes" id="UP000050898">
    <property type="component" value="Unassembled WGS sequence"/>
</dbReference>
<organism evidence="1 2">
    <name type="scientific">Liquorilactobacillus mali KCTC 3596 = DSM 20444</name>
    <dbReference type="NCBI Taxonomy" id="1046596"/>
    <lineage>
        <taxon>Bacteria</taxon>
        <taxon>Bacillati</taxon>
        <taxon>Bacillota</taxon>
        <taxon>Bacilli</taxon>
        <taxon>Lactobacillales</taxon>
        <taxon>Lactobacillaceae</taxon>
        <taxon>Liquorilactobacillus</taxon>
    </lineage>
</organism>
<gene>
    <name evidence="1" type="ORF">FD00_GL001125</name>
</gene>
<keyword evidence="1" id="KW-0489">Methyltransferase</keyword>
<reference evidence="1 2" key="1">
    <citation type="journal article" date="2015" name="Genome Announc.">
        <title>Expanding the biotechnology potential of lactobacilli through comparative genomics of 213 strains and associated genera.</title>
        <authorList>
            <person name="Sun Z."/>
            <person name="Harris H.M."/>
            <person name="McCann A."/>
            <person name="Guo C."/>
            <person name="Argimon S."/>
            <person name="Zhang W."/>
            <person name="Yang X."/>
            <person name="Jeffery I.B."/>
            <person name="Cooney J.C."/>
            <person name="Kagawa T.F."/>
            <person name="Liu W."/>
            <person name="Song Y."/>
            <person name="Salvetti E."/>
            <person name="Wrobel A."/>
            <person name="Rasinkangas P."/>
            <person name="Parkhill J."/>
            <person name="Rea M.C."/>
            <person name="O'Sullivan O."/>
            <person name="Ritari J."/>
            <person name="Douillard F.P."/>
            <person name="Paul Ross R."/>
            <person name="Yang R."/>
            <person name="Briner A.E."/>
            <person name="Felis G.E."/>
            <person name="de Vos W.M."/>
            <person name="Barrangou R."/>
            <person name="Klaenhammer T.R."/>
            <person name="Caufield P.W."/>
            <person name="Cui Y."/>
            <person name="Zhang H."/>
            <person name="O'Toole P.W."/>
        </authorList>
    </citation>
    <scope>NUCLEOTIDE SEQUENCE [LARGE SCALE GENOMIC DNA]</scope>
    <source>
        <strain evidence="1 2">DSM 20444</strain>
    </source>
</reference>
<evidence type="ECO:0000313" key="1">
    <source>
        <dbReference type="EMBL" id="KRN09402.1"/>
    </source>
</evidence>
<dbReference type="GO" id="GO:0003677">
    <property type="term" value="F:DNA binding"/>
    <property type="evidence" value="ECO:0007669"/>
    <property type="project" value="InterPro"/>
</dbReference>
<comment type="caution">
    <text evidence="1">The sequence shown here is derived from an EMBL/GenBank/DDBJ whole genome shotgun (WGS) entry which is preliminary data.</text>
</comment>
<dbReference type="EMBL" id="AYYH01000027">
    <property type="protein sequence ID" value="KRN09402.1"/>
    <property type="molecule type" value="Genomic_DNA"/>
</dbReference>